<evidence type="ECO:0008006" key="2">
    <source>
        <dbReference type="Google" id="ProtNLM"/>
    </source>
</evidence>
<gene>
    <name evidence="1" type="ORF">METZ01_LOCUS192592</name>
</gene>
<accession>A0A382DMW3</accession>
<organism evidence="1">
    <name type="scientific">marine metagenome</name>
    <dbReference type="NCBI Taxonomy" id="408172"/>
    <lineage>
        <taxon>unclassified sequences</taxon>
        <taxon>metagenomes</taxon>
        <taxon>ecological metagenomes</taxon>
    </lineage>
</organism>
<proteinExistence type="predicted"/>
<evidence type="ECO:0000313" key="1">
    <source>
        <dbReference type="EMBL" id="SVB39738.1"/>
    </source>
</evidence>
<sequence length="87" mass="10125">MEAKVNPLTRKDIPEKAKWNLDGLYLEESLWEEDIKKLEKDLAGYESFKGTLSSSAKNIKSCLELDINISRTMEKLYTYAHLRNDED</sequence>
<name>A0A382DMW3_9ZZZZ</name>
<dbReference type="Gene3D" id="1.20.140.70">
    <property type="entry name" value="Oligopeptidase f, N-terminal domain"/>
    <property type="match status" value="1"/>
</dbReference>
<dbReference type="EMBL" id="UINC01040202">
    <property type="protein sequence ID" value="SVB39738.1"/>
    <property type="molecule type" value="Genomic_DNA"/>
</dbReference>
<dbReference type="AlphaFoldDB" id="A0A382DMW3"/>
<feature type="non-terminal residue" evidence="1">
    <location>
        <position position="87"/>
    </location>
</feature>
<dbReference type="SUPFAM" id="SSF55486">
    <property type="entry name" value="Metalloproteases ('zincins'), catalytic domain"/>
    <property type="match status" value="1"/>
</dbReference>
<reference evidence="1" key="1">
    <citation type="submission" date="2018-05" db="EMBL/GenBank/DDBJ databases">
        <authorList>
            <person name="Lanie J.A."/>
            <person name="Ng W.-L."/>
            <person name="Kazmierczak K.M."/>
            <person name="Andrzejewski T.M."/>
            <person name="Davidsen T.M."/>
            <person name="Wayne K.J."/>
            <person name="Tettelin H."/>
            <person name="Glass J.I."/>
            <person name="Rusch D."/>
            <person name="Podicherti R."/>
            <person name="Tsui H.-C.T."/>
            <person name="Winkler M.E."/>
        </authorList>
    </citation>
    <scope>NUCLEOTIDE SEQUENCE</scope>
</reference>
<protein>
    <recommendedName>
        <fullName evidence="2">Oligoendopeptidase F</fullName>
    </recommendedName>
</protein>